<keyword evidence="9" id="KW-1185">Reference proteome</keyword>
<evidence type="ECO:0000256" key="5">
    <source>
        <dbReference type="ARBA" id="ARBA00023136"/>
    </source>
</evidence>
<feature type="transmembrane region" description="Helical" evidence="6">
    <location>
        <begin position="180"/>
        <end position="198"/>
    </location>
</feature>
<evidence type="ECO:0000256" key="2">
    <source>
        <dbReference type="ARBA" id="ARBA00022475"/>
    </source>
</evidence>
<proteinExistence type="predicted"/>
<accession>A0ABX5VBW6</accession>
<feature type="transmembrane region" description="Helical" evidence="6">
    <location>
        <begin position="271"/>
        <end position="294"/>
    </location>
</feature>
<dbReference type="PANTHER" id="PTHR30619">
    <property type="entry name" value="DNA INTERNALIZATION/COMPETENCE PROTEIN COMEC/REC2"/>
    <property type="match status" value="1"/>
</dbReference>
<keyword evidence="5 6" id="KW-0472">Membrane</keyword>
<reference evidence="8 9" key="1">
    <citation type="submission" date="2019-05" db="EMBL/GenBank/DDBJ databases">
        <title>A comparative analysis of the Nautiliaceae.</title>
        <authorList>
            <person name="Grosche A."/>
            <person name="Smedile F."/>
            <person name="Vetriani C."/>
        </authorList>
    </citation>
    <scope>NUCLEOTIDE SEQUENCE [LARGE SCALE GENOMIC DNA]</scope>
    <source>
        <strain evidence="8 9">TB-2</strain>
    </source>
</reference>
<evidence type="ECO:0000313" key="8">
    <source>
        <dbReference type="EMBL" id="QCT94972.1"/>
    </source>
</evidence>
<dbReference type="NCBIfam" id="TIGR00360">
    <property type="entry name" value="ComEC_N-term"/>
    <property type="match status" value="1"/>
</dbReference>
<feature type="transmembrane region" description="Helical" evidence="6">
    <location>
        <begin position="232"/>
        <end position="265"/>
    </location>
</feature>
<keyword evidence="2" id="KW-1003">Cell membrane</keyword>
<sequence>MIFVLILILKLQLSFLSYLNFLGNGYKIVDARVITQYKKKNYYVLKLKNKEVTFYTTSRDDLKNLLNEKLTLTLITKNISFLDYLTTFYAPSFNLKLNPISFIEEKIESQHKDKKIANLYKALYLGEAIDYKTRKELSSLGISHLFALSGLHLGFISLILFLIFSPIYKFFQRYFPYRNRFFDLGILILVVEFLYLYLTSFPPSLIRAYVMEVILFLFAIRLQNIFSLKVLFLTILFSFLIFFTKIFSIGFLLSILGVFYIYLFFRYFRPTFLNGILLSFYMFLVMFIISHSFFGNFNIYQLLSPFINLIFTIFYPISIFMHIIGFGGIFDEIIDWYLHLGDNFSLIKFDIITLILFALISLTAFFERKVFIVMIIMSFSAILDTIF</sequence>
<comment type="subcellular location">
    <subcellularLocation>
        <location evidence="1">Cell membrane</location>
        <topology evidence="1">Multi-pass membrane protein</topology>
    </subcellularLocation>
</comment>
<name>A0ABX5VBW6_9BACT</name>
<dbReference type="Pfam" id="PF03772">
    <property type="entry name" value="Competence"/>
    <property type="match status" value="1"/>
</dbReference>
<evidence type="ECO:0000259" key="7">
    <source>
        <dbReference type="Pfam" id="PF03772"/>
    </source>
</evidence>
<keyword evidence="4 6" id="KW-1133">Transmembrane helix</keyword>
<feature type="transmembrane region" description="Helical" evidence="6">
    <location>
        <begin position="346"/>
        <end position="366"/>
    </location>
</feature>
<organism evidence="8 9">
    <name type="scientific">Caminibacter mediatlanticus TB-2</name>
    <dbReference type="NCBI Taxonomy" id="391592"/>
    <lineage>
        <taxon>Bacteria</taxon>
        <taxon>Pseudomonadati</taxon>
        <taxon>Campylobacterota</taxon>
        <taxon>Epsilonproteobacteria</taxon>
        <taxon>Nautiliales</taxon>
        <taxon>Nautiliaceae</taxon>
        <taxon>Caminibacter</taxon>
    </lineage>
</organism>
<evidence type="ECO:0000256" key="4">
    <source>
        <dbReference type="ARBA" id="ARBA00022989"/>
    </source>
</evidence>
<evidence type="ECO:0000256" key="1">
    <source>
        <dbReference type="ARBA" id="ARBA00004651"/>
    </source>
</evidence>
<dbReference type="Proteomes" id="UP000306825">
    <property type="component" value="Chromosome"/>
</dbReference>
<dbReference type="InterPro" id="IPR052159">
    <property type="entry name" value="Competence_DNA_uptake"/>
</dbReference>
<gene>
    <name evidence="8" type="ORF">FE773_07145</name>
</gene>
<keyword evidence="3 6" id="KW-0812">Transmembrane</keyword>
<feature type="transmembrane region" description="Helical" evidence="6">
    <location>
        <begin position="145"/>
        <end position="168"/>
    </location>
</feature>
<protein>
    <recommendedName>
        <fullName evidence="7">ComEC/Rec2-related protein domain-containing protein</fullName>
    </recommendedName>
</protein>
<dbReference type="InterPro" id="IPR004477">
    <property type="entry name" value="ComEC_N"/>
</dbReference>
<feature type="transmembrane region" description="Helical" evidence="6">
    <location>
        <begin position="306"/>
        <end position="326"/>
    </location>
</feature>
<evidence type="ECO:0000256" key="3">
    <source>
        <dbReference type="ARBA" id="ARBA00022692"/>
    </source>
</evidence>
<feature type="domain" description="ComEC/Rec2-related protein" evidence="7">
    <location>
        <begin position="128"/>
        <end position="323"/>
    </location>
</feature>
<evidence type="ECO:0000256" key="6">
    <source>
        <dbReference type="SAM" id="Phobius"/>
    </source>
</evidence>
<evidence type="ECO:0000313" key="9">
    <source>
        <dbReference type="Proteomes" id="UP000306825"/>
    </source>
</evidence>
<dbReference type="PANTHER" id="PTHR30619:SF7">
    <property type="entry name" value="BETA-LACTAMASE DOMAIN PROTEIN"/>
    <property type="match status" value="1"/>
</dbReference>
<dbReference type="RefSeq" id="WP_138323640.1">
    <property type="nucleotide sequence ID" value="NZ_CP040463.1"/>
</dbReference>
<dbReference type="EMBL" id="CP040463">
    <property type="protein sequence ID" value="QCT94972.1"/>
    <property type="molecule type" value="Genomic_DNA"/>
</dbReference>